<feature type="compositionally biased region" description="Acidic residues" evidence="1">
    <location>
        <begin position="489"/>
        <end position="537"/>
    </location>
</feature>
<dbReference type="EMBL" id="ML120382">
    <property type="protein sequence ID" value="RPB00167.1"/>
    <property type="molecule type" value="Genomic_DNA"/>
</dbReference>
<name>A0A3N4JPQ6_9PEZI</name>
<reference evidence="2 3" key="1">
    <citation type="journal article" date="2018" name="Nat. Ecol. Evol.">
        <title>Pezizomycetes genomes reveal the molecular basis of ectomycorrhizal truffle lifestyle.</title>
        <authorList>
            <person name="Murat C."/>
            <person name="Payen T."/>
            <person name="Noel B."/>
            <person name="Kuo A."/>
            <person name="Morin E."/>
            <person name="Chen J."/>
            <person name="Kohler A."/>
            <person name="Krizsan K."/>
            <person name="Balestrini R."/>
            <person name="Da Silva C."/>
            <person name="Montanini B."/>
            <person name="Hainaut M."/>
            <person name="Levati E."/>
            <person name="Barry K.W."/>
            <person name="Belfiori B."/>
            <person name="Cichocki N."/>
            <person name="Clum A."/>
            <person name="Dockter R.B."/>
            <person name="Fauchery L."/>
            <person name="Guy J."/>
            <person name="Iotti M."/>
            <person name="Le Tacon F."/>
            <person name="Lindquist E.A."/>
            <person name="Lipzen A."/>
            <person name="Malagnac F."/>
            <person name="Mello A."/>
            <person name="Molinier V."/>
            <person name="Miyauchi S."/>
            <person name="Poulain J."/>
            <person name="Riccioni C."/>
            <person name="Rubini A."/>
            <person name="Sitrit Y."/>
            <person name="Splivallo R."/>
            <person name="Traeger S."/>
            <person name="Wang M."/>
            <person name="Zifcakova L."/>
            <person name="Wipf D."/>
            <person name="Zambonelli A."/>
            <person name="Paolocci F."/>
            <person name="Nowrousian M."/>
            <person name="Ottonello S."/>
            <person name="Baldrian P."/>
            <person name="Spatafora J.W."/>
            <person name="Henrissat B."/>
            <person name="Nagy L.G."/>
            <person name="Aury J.M."/>
            <person name="Wincker P."/>
            <person name="Grigoriev I.V."/>
            <person name="Bonfante P."/>
            <person name="Martin F.M."/>
        </authorList>
    </citation>
    <scope>NUCLEOTIDE SEQUENCE [LARGE SCALE GENOMIC DNA]</scope>
    <source>
        <strain evidence="2 3">120613-1</strain>
    </source>
</reference>
<keyword evidence="3" id="KW-1185">Reference proteome</keyword>
<feature type="compositionally biased region" description="Low complexity" evidence="1">
    <location>
        <begin position="33"/>
        <end position="52"/>
    </location>
</feature>
<feature type="compositionally biased region" description="Pro residues" evidence="1">
    <location>
        <begin position="136"/>
        <end position="148"/>
    </location>
</feature>
<feature type="region of interest" description="Disordered" evidence="1">
    <location>
        <begin position="473"/>
        <end position="550"/>
    </location>
</feature>
<proteinExistence type="predicted"/>
<evidence type="ECO:0000313" key="3">
    <source>
        <dbReference type="Proteomes" id="UP000276215"/>
    </source>
</evidence>
<evidence type="ECO:0000256" key="1">
    <source>
        <dbReference type="SAM" id="MobiDB-lite"/>
    </source>
</evidence>
<protein>
    <recommendedName>
        <fullName evidence="4">F-box domain-containing protein</fullName>
    </recommendedName>
</protein>
<feature type="region of interest" description="Disordered" evidence="1">
    <location>
        <begin position="1"/>
        <end position="155"/>
    </location>
</feature>
<gene>
    <name evidence="2" type="ORF">L873DRAFT_835128</name>
</gene>
<dbReference type="STRING" id="1336337.A0A3N4JPQ6"/>
<evidence type="ECO:0008006" key="4">
    <source>
        <dbReference type="Google" id="ProtNLM"/>
    </source>
</evidence>
<dbReference type="AlphaFoldDB" id="A0A3N4JPQ6"/>
<accession>A0A3N4JPQ6</accession>
<dbReference type="Proteomes" id="UP000276215">
    <property type="component" value="Unassembled WGS sequence"/>
</dbReference>
<feature type="compositionally biased region" description="Pro residues" evidence="1">
    <location>
        <begin position="71"/>
        <end position="83"/>
    </location>
</feature>
<evidence type="ECO:0000313" key="2">
    <source>
        <dbReference type="EMBL" id="RPB00167.1"/>
    </source>
</evidence>
<organism evidence="2 3">
    <name type="scientific">Choiromyces venosus 120613-1</name>
    <dbReference type="NCBI Taxonomy" id="1336337"/>
    <lineage>
        <taxon>Eukaryota</taxon>
        <taxon>Fungi</taxon>
        <taxon>Dikarya</taxon>
        <taxon>Ascomycota</taxon>
        <taxon>Pezizomycotina</taxon>
        <taxon>Pezizomycetes</taxon>
        <taxon>Pezizales</taxon>
        <taxon>Tuberaceae</taxon>
        <taxon>Choiromyces</taxon>
    </lineage>
</organism>
<feature type="compositionally biased region" description="Pro residues" evidence="1">
    <location>
        <begin position="90"/>
        <end position="99"/>
    </location>
</feature>
<sequence>MPPLVFSSTSSVGGSESSQWLTTSSPLHPESPPGVSAGSSPGNALDLPEPVVSSPPPSPPPPASPGNEPDLPAPPALSPPPPASSRNSPSLPPQGPSTPPTSLHKSPDLPPPSSPPFPASSPPTFSHTLSPASSPTLPPYSTPTPPPLHALLPPNTRPGLHLRITSLPPPLRQKILSETSISALLTLSKTHPTFRTDIQTSTTITDTVFNAVHDFRTSPHPPSVQKLLFADPYLHPLFAKAISESYDGADGLLEEEGTSAGYFLWLQQRCYVVHIIDQSFSRIQDEEVKKRGGKKKKREHNGTGVEGTKRKIILLQFWRLLDCLENWSISVSASLDAIKDGFQLTADDYFGWCVDFVKGFKHALLSDEERQDLSEVVGFFLEIHPARLIKGGHDGDEDRFWSFLGLKCVVLGFCLLGGLERVVGALYRNYGLAEMRGVGKEEGMERAMARGIGRWVEWERGRVEMRRRLAGFGRKGMPGRKTGPRREWSDDDDQDDENRVEDEDESMNENDENGDEDEDEGEGKDEGEEQIAEDIEDYNPRVIVKRRAIG</sequence>
<dbReference type="OrthoDB" id="5408376at2759"/>
<feature type="compositionally biased region" description="Pro residues" evidence="1">
    <location>
        <begin position="53"/>
        <end position="64"/>
    </location>
</feature>
<feature type="compositionally biased region" description="Low complexity" evidence="1">
    <location>
        <begin position="7"/>
        <end position="18"/>
    </location>
</feature>
<feature type="compositionally biased region" description="Pro residues" evidence="1">
    <location>
        <begin position="108"/>
        <end position="121"/>
    </location>
</feature>